<evidence type="ECO:0000256" key="1">
    <source>
        <dbReference type="SAM" id="MobiDB-lite"/>
    </source>
</evidence>
<feature type="region of interest" description="Disordered" evidence="1">
    <location>
        <begin position="69"/>
        <end position="121"/>
    </location>
</feature>
<proteinExistence type="predicted"/>
<protein>
    <submittedName>
        <fullName evidence="2">Uncharacterized protein</fullName>
    </submittedName>
</protein>
<gene>
    <name evidence="2" type="ORF">AB205_0046540</name>
</gene>
<feature type="compositionally biased region" description="Low complexity" evidence="1">
    <location>
        <begin position="83"/>
        <end position="96"/>
    </location>
</feature>
<keyword evidence="3" id="KW-1185">Reference proteome</keyword>
<evidence type="ECO:0000313" key="2">
    <source>
        <dbReference type="EMBL" id="PIO22648.1"/>
    </source>
</evidence>
<feature type="region of interest" description="Disordered" evidence="1">
    <location>
        <begin position="187"/>
        <end position="220"/>
    </location>
</feature>
<feature type="compositionally biased region" description="Basic and acidic residues" evidence="1">
    <location>
        <begin position="210"/>
        <end position="220"/>
    </location>
</feature>
<reference evidence="3" key="1">
    <citation type="journal article" date="2017" name="Nat. Commun.">
        <title>The North American bullfrog draft genome provides insight into hormonal regulation of long noncoding RNA.</title>
        <authorList>
            <person name="Hammond S.A."/>
            <person name="Warren R.L."/>
            <person name="Vandervalk B.P."/>
            <person name="Kucuk E."/>
            <person name="Khan H."/>
            <person name="Gibb E.A."/>
            <person name="Pandoh P."/>
            <person name="Kirk H."/>
            <person name="Zhao Y."/>
            <person name="Jones M."/>
            <person name="Mungall A.J."/>
            <person name="Coope R."/>
            <person name="Pleasance S."/>
            <person name="Moore R.A."/>
            <person name="Holt R.A."/>
            <person name="Round J.M."/>
            <person name="Ohora S."/>
            <person name="Walle B.V."/>
            <person name="Veldhoen N."/>
            <person name="Helbing C.C."/>
            <person name="Birol I."/>
        </authorList>
    </citation>
    <scope>NUCLEOTIDE SEQUENCE [LARGE SCALE GENOMIC DNA]</scope>
</reference>
<name>A0A2G9R436_AQUCT</name>
<accession>A0A2G9R436</accession>
<organism evidence="2 3">
    <name type="scientific">Aquarana catesbeiana</name>
    <name type="common">American bullfrog</name>
    <name type="synonym">Rana catesbeiana</name>
    <dbReference type="NCBI Taxonomy" id="8400"/>
    <lineage>
        <taxon>Eukaryota</taxon>
        <taxon>Metazoa</taxon>
        <taxon>Chordata</taxon>
        <taxon>Craniata</taxon>
        <taxon>Vertebrata</taxon>
        <taxon>Euteleostomi</taxon>
        <taxon>Amphibia</taxon>
        <taxon>Batrachia</taxon>
        <taxon>Anura</taxon>
        <taxon>Neobatrachia</taxon>
        <taxon>Ranoidea</taxon>
        <taxon>Ranidae</taxon>
        <taxon>Aquarana</taxon>
    </lineage>
</organism>
<evidence type="ECO:0000313" key="3">
    <source>
        <dbReference type="Proteomes" id="UP000228934"/>
    </source>
</evidence>
<dbReference type="Proteomes" id="UP000228934">
    <property type="component" value="Unassembled WGS sequence"/>
</dbReference>
<sequence>MSFSDYNCSLIVEPVSLLFLFCSSIAHKCKQLGGCRGKQVPLLPHEAELLVAVGEDEINQLLAHQDHIQAHRRRRQRAEEQESSTSSTCSVIQSEGETQEEEAEAATPTSAEAEQEVEETCPVEAAGDAAEQPDAADPGSEVFILQLHPVDEGLDLPAFGWADCPSSPVVSTGHVLLHPSSISPHLDTPIGASSPMHPSPPAPEQVHIPHSPEPHVNDYL</sequence>
<dbReference type="EMBL" id="KV983425">
    <property type="protein sequence ID" value="PIO22648.1"/>
    <property type="molecule type" value="Genomic_DNA"/>
</dbReference>
<dbReference type="AlphaFoldDB" id="A0A2G9R436"/>